<feature type="domain" description="Aminotransferase class I/classII large" evidence="8">
    <location>
        <begin position="41"/>
        <end position="389"/>
    </location>
</feature>
<evidence type="ECO:0000313" key="10">
    <source>
        <dbReference type="Proteomes" id="UP000320593"/>
    </source>
</evidence>
<evidence type="ECO:0000256" key="1">
    <source>
        <dbReference type="ARBA" id="ARBA00001933"/>
    </source>
</evidence>
<dbReference type="PANTHER" id="PTHR46383">
    <property type="entry name" value="ASPARTATE AMINOTRANSFERASE"/>
    <property type="match status" value="1"/>
</dbReference>
<dbReference type="PANTHER" id="PTHR46383:SF1">
    <property type="entry name" value="ASPARTATE AMINOTRANSFERASE"/>
    <property type="match status" value="1"/>
</dbReference>
<dbReference type="SUPFAM" id="SSF53383">
    <property type="entry name" value="PLP-dependent transferases"/>
    <property type="match status" value="1"/>
</dbReference>
<evidence type="ECO:0000256" key="2">
    <source>
        <dbReference type="ARBA" id="ARBA00007441"/>
    </source>
</evidence>
<dbReference type="GO" id="GO:0006520">
    <property type="term" value="P:amino acid metabolic process"/>
    <property type="evidence" value="ECO:0007669"/>
    <property type="project" value="InterPro"/>
</dbReference>
<evidence type="ECO:0000313" key="9">
    <source>
        <dbReference type="EMBL" id="TWI92505.1"/>
    </source>
</evidence>
<dbReference type="InterPro" id="IPR050596">
    <property type="entry name" value="AspAT/PAT-like"/>
</dbReference>
<name>A0A562TG66_9HYPH</name>
<proteinExistence type="inferred from homology"/>
<dbReference type="OrthoDB" id="9766084at2"/>
<sequence length="409" mass="43934">MTGRDVTHPNLNTHLVDTATPPIPEAAGWLAGYDGRFGPAINLSQAVPGDPPPQVFLDRISSAAASAEATRYGDIFGDEALRQAYARACSSLYGAPITPEETAITAGCNQAFFVSILAVAKAGDAVLLPSPWYFNHKMTLDMLGIEARPLPLSAERGFLPDAGAARPLIDDTVKAIVLVTPNNPTGAVYPAATVAAFKEMAFENNLWLVIDETYRDFLPGSSLHRAFTTPDWRSCVISLYSFSKSYAIPGHRVGAITAAAPVIEEIGKVLDCVQICPARAAQMALPWAMDNLTDWRQDVNATLADRLIAFQAALDLCPGWRLDQIGAYFAYVRHPFAGVSATAVAEHLAREFGLLVLPGSYFGPGQDDHLRFAFANVDAATIEKACERLALYAQTAAQTDIEARDQGHG</sequence>
<reference evidence="9 10" key="1">
    <citation type="submission" date="2019-07" db="EMBL/GenBank/DDBJ databases">
        <title>Genomic Encyclopedia of Archaeal and Bacterial Type Strains, Phase II (KMG-II): from individual species to whole genera.</title>
        <authorList>
            <person name="Goeker M."/>
        </authorList>
    </citation>
    <scope>NUCLEOTIDE SEQUENCE [LARGE SCALE GENOMIC DNA]</scope>
    <source>
        <strain evidence="9 10">ATCC BAA-252</strain>
    </source>
</reference>
<organism evidence="9 10">
    <name type="scientific">Roseibium hamelinense</name>
    <dbReference type="NCBI Taxonomy" id="150831"/>
    <lineage>
        <taxon>Bacteria</taxon>
        <taxon>Pseudomonadati</taxon>
        <taxon>Pseudomonadota</taxon>
        <taxon>Alphaproteobacteria</taxon>
        <taxon>Hyphomicrobiales</taxon>
        <taxon>Stappiaceae</taxon>
        <taxon>Roseibium</taxon>
    </lineage>
</organism>
<evidence type="ECO:0000259" key="8">
    <source>
        <dbReference type="Pfam" id="PF00155"/>
    </source>
</evidence>
<dbReference type="AlphaFoldDB" id="A0A562TG66"/>
<comment type="cofactor">
    <cofactor evidence="1 7">
        <name>pyridoxal 5'-phosphate</name>
        <dbReference type="ChEBI" id="CHEBI:597326"/>
    </cofactor>
</comment>
<dbReference type="InterPro" id="IPR015421">
    <property type="entry name" value="PyrdxlP-dep_Trfase_major"/>
</dbReference>
<dbReference type="InterPro" id="IPR004839">
    <property type="entry name" value="Aminotransferase_I/II_large"/>
</dbReference>
<dbReference type="InterPro" id="IPR004838">
    <property type="entry name" value="NHTrfase_class1_PyrdxlP-BS"/>
</dbReference>
<comment type="caution">
    <text evidence="9">The sequence shown here is derived from an EMBL/GenBank/DDBJ whole genome shotgun (WGS) entry which is preliminary data.</text>
</comment>
<keyword evidence="10" id="KW-1185">Reference proteome</keyword>
<comment type="catalytic activity">
    <reaction evidence="6">
        <text>L-aspartate + 2-oxoglutarate = oxaloacetate + L-glutamate</text>
        <dbReference type="Rhea" id="RHEA:21824"/>
        <dbReference type="ChEBI" id="CHEBI:16452"/>
        <dbReference type="ChEBI" id="CHEBI:16810"/>
        <dbReference type="ChEBI" id="CHEBI:29985"/>
        <dbReference type="ChEBI" id="CHEBI:29991"/>
        <dbReference type="EC" id="2.6.1.1"/>
    </reaction>
</comment>
<keyword evidence="3 7" id="KW-0032">Aminotransferase</keyword>
<dbReference type="GO" id="GO:0030170">
    <property type="term" value="F:pyridoxal phosphate binding"/>
    <property type="evidence" value="ECO:0007669"/>
    <property type="project" value="InterPro"/>
</dbReference>
<dbReference type="PROSITE" id="PS00105">
    <property type="entry name" value="AA_TRANSFER_CLASS_1"/>
    <property type="match status" value="1"/>
</dbReference>
<dbReference type="InterPro" id="IPR015424">
    <property type="entry name" value="PyrdxlP-dep_Trfase"/>
</dbReference>
<dbReference type="CDD" id="cd00609">
    <property type="entry name" value="AAT_like"/>
    <property type="match status" value="1"/>
</dbReference>
<evidence type="ECO:0000256" key="4">
    <source>
        <dbReference type="ARBA" id="ARBA00022679"/>
    </source>
</evidence>
<comment type="similarity">
    <text evidence="2 7">Belongs to the class-I pyridoxal-phosphate-dependent aminotransferase family.</text>
</comment>
<dbReference type="Proteomes" id="UP000320593">
    <property type="component" value="Unassembled WGS sequence"/>
</dbReference>
<protein>
    <recommendedName>
        <fullName evidence="7">Aminotransferase</fullName>
        <ecNumber evidence="7">2.6.1.-</ecNumber>
    </recommendedName>
</protein>
<accession>A0A562TG66</accession>
<evidence type="ECO:0000256" key="7">
    <source>
        <dbReference type="RuleBase" id="RU000481"/>
    </source>
</evidence>
<dbReference type="GO" id="GO:0004069">
    <property type="term" value="F:L-aspartate:2-oxoglutarate aminotransferase activity"/>
    <property type="evidence" value="ECO:0007669"/>
    <property type="project" value="UniProtKB-EC"/>
</dbReference>
<dbReference type="Gene3D" id="3.40.640.10">
    <property type="entry name" value="Type I PLP-dependent aspartate aminotransferase-like (Major domain)"/>
    <property type="match status" value="1"/>
</dbReference>
<keyword evidence="5" id="KW-0663">Pyridoxal phosphate</keyword>
<evidence type="ECO:0000256" key="6">
    <source>
        <dbReference type="ARBA" id="ARBA00049185"/>
    </source>
</evidence>
<gene>
    <name evidence="9" type="ORF">JM93_00047</name>
</gene>
<dbReference type="EMBL" id="VLLF01000001">
    <property type="protein sequence ID" value="TWI92505.1"/>
    <property type="molecule type" value="Genomic_DNA"/>
</dbReference>
<evidence type="ECO:0000256" key="3">
    <source>
        <dbReference type="ARBA" id="ARBA00022576"/>
    </source>
</evidence>
<dbReference type="EC" id="2.6.1.-" evidence="7"/>
<dbReference type="NCBIfam" id="NF005732">
    <property type="entry name" value="PRK07550.1"/>
    <property type="match status" value="1"/>
</dbReference>
<evidence type="ECO:0000256" key="5">
    <source>
        <dbReference type="ARBA" id="ARBA00022898"/>
    </source>
</evidence>
<keyword evidence="4 7" id="KW-0808">Transferase</keyword>
<dbReference type="Pfam" id="PF00155">
    <property type="entry name" value="Aminotran_1_2"/>
    <property type="match status" value="1"/>
</dbReference>